<keyword evidence="1" id="KW-0472">Membrane</keyword>
<dbReference type="EMBL" id="CP034086">
    <property type="protein sequence ID" value="AZG78145.1"/>
    <property type="molecule type" value="Genomic_DNA"/>
</dbReference>
<feature type="transmembrane region" description="Helical" evidence="1">
    <location>
        <begin position="66"/>
        <end position="84"/>
    </location>
</feature>
<gene>
    <name evidence="2" type="ORF">EHO51_16175</name>
</gene>
<proteinExistence type="predicted"/>
<name>A0A3G8MA42_9HYPH</name>
<evidence type="ECO:0000313" key="2">
    <source>
        <dbReference type="EMBL" id="AZG78145.1"/>
    </source>
</evidence>
<feature type="transmembrane region" description="Helical" evidence="1">
    <location>
        <begin position="41"/>
        <end position="60"/>
    </location>
</feature>
<dbReference type="Proteomes" id="UP000273982">
    <property type="component" value="Chromosome"/>
</dbReference>
<sequence length="258" mass="28079">MSRARLETLEHVAMIWLLSKLFEQVSEHVAPAFDFASDHRYGAIALLFAIGAAAALFLMPVFKREAAALLAVGALVLAIFDGGYSHRAAIDRKAWAQAEATRKAAVDAKVSEWETAAKDVARDATARVEEDARAAQASDHFISNLTGRDAAHEPDAMSTDFGARPLFLDRDYIAIVRALDAAGNRGADPARSAKELRQAGALAKSDRCAALKVWGLRNRAVASEANRRLVSDGLFYNDVLRKFSAESRRRVAPSSREK</sequence>
<organism evidence="2 3">
    <name type="scientific">Methylocystis rosea</name>
    <dbReference type="NCBI Taxonomy" id="173366"/>
    <lineage>
        <taxon>Bacteria</taxon>
        <taxon>Pseudomonadati</taxon>
        <taxon>Pseudomonadota</taxon>
        <taxon>Alphaproteobacteria</taxon>
        <taxon>Hyphomicrobiales</taxon>
        <taxon>Methylocystaceae</taxon>
        <taxon>Methylocystis</taxon>
    </lineage>
</organism>
<protein>
    <submittedName>
        <fullName evidence="2">Uncharacterized protein</fullName>
    </submittedName>
</protein>
<dbReference type="KEGG" id="mros:EHO51_16175"/>
<dbReference type="AlphaFoldDB" id="A0A3G8MA42"/>
<evidence type="ECO:0000313" key="3">
    <source>
        <dbReference type="Proteomes" id="UP000273982"/>
    </source>
</evidence>
<keyword evidence="1" id="KW-0812">Transmembrane</keyword>
<reference evidence="2 3" key="1">
    <citation type="submission" date="2018-11" db="EMBL/GenBank/DDBJ databases">
        <title>Genome squencing of methanotrophic bacteria isolated from alkaline groundwater in Korea.</title>
        <authorList>
            <person name="Nguyen L.N."/>
        </authorList>
    </citation>
    <scope>NUCLEOTIDE SEQUENCE [LARGE SCALE GENOMIC DNA]</scope>
    <source>
        <strain evidence="2 3">GW6</strain>
    </source>
</reference>
<evidence type="ECO:0000256" key="1">
    <source>
        <dbReference type="SAM" id="Phobius"/>
    </source>
</evidence>
<accession>A0A3G8MA42</accession>
<dbReference type="RefSeq" id="WP_124739736.1">
    <property type="nucleotide sequence ID" value="NZ_CP034086.1"/>
</dbReference>
<keyword evidence="1" id="KW-1133">Transmembrane helix</keyword>